<sequence length="221" mass="23756">MAHPHSSFLHFTGNVAAERKLRTPGSKVRAASRLVAACELEHGKVRLASSKVRGPASRLVAACELEHGKRRLANSKRRRARLTEDGGGVRVRAWQAAAGQQQDSLSLMACMALVASLTMDLSCFCMLQRCRARVTEGGGGVRAADRMLQLPSSKRSPARVTEDCGGVRAADCMLQLPSSKVRDRVSGSVAEAGGGVRAADGNLPLSSRRFMTPEVGRSWRY</sequence>
<accession>A0A6A3VN66</accession>
<gene>
    <name evidence="1" type="ORF">PF005_g28244</name>
</gene>
<keyword evidence="2" id="KW-1185">Reference proteome</keyword>
<evidence type="ECO:0000313" key="1">
    <source>
        <dbReference type="EMBL" id="KAE9168762.1"/>
    </source>
</evidence>
<reference evidence="1 2" key="1">
    <citation type="submission" date="2018-08" db="EMBL/GenBank/DDBJ databases">
        <title>Genomic investigation of the strawberry pathogen Phytophthora fragariae indicates pathogenicity is determined by transcriptional variation in three key races.</title>
        <authorList>
            <person name="Adams T.M."/>
            <person name="Armitage A.D."/>
            <person name="Sobczyk M.K."/>
            <person name="Bates H.J."/>
            <person name="Dunwell J.M."/>
            <person name="Nellist C.F."/>
            <person name="Harrison R.J."/>
        </authorList>
    </citation>
    <scope>NUCLEOTIDE SEQUENCE [LARGE SCALE GENOMIC DNA]</scope>
    <source>
        <strain evidence="1 2">NOV-27</strain>
    </source>
</reference>
<dbReference type="Proteomes" id="UP000433483">
    <property type="component" value="Unassembled WGS sequence"/>
</dbReference>
<protein>
    <submittedName>
        <fullName evidence="1">Uncharacterized protein</fullName>
    </submittedName>
</protein>
<organism evidence="1 2">
    <name type="scientific">Phytophthora fragariae</name>
    <dbReference type="NCBI Taxonomy" id="53985"/>
    <lineage>
        <taxon>Eukaryota</taxon>
        <taxon>Sar</taxon>
        <taxon>Stramenopiles</taxon>
        <taxon>Oomycota</taxon>
        <taxon>Peronosporomycetes</taxon>
        <taxon>Peronosporales</taxon>
        <taxon>Peronosporaceae</taxon>
        <taxon>Phytophthora</taxon>
    </lineage>
</organism>
<evidence type="ECO:0000313" key="2">
    <source>
        <dbReference type="Proteomes" id="UP000433483"/>
    </source>
</evidence>
<name>A0A6A3VN66_9STRA</name>
<comment type="caution">
    <text evidence="1">The sequence shown here is derived from an EMBL/GenBank/DDBJ whole genome shotgun (WGS) entry which is preliminary data.</text>
</comment>
<dbReference type="AlphaFoldDB" id="A0A6A3VN66"/>
<proteinExistence type="predicted"/>
<dbReference type="EMBL" id="QXGB01003831">
    <property type="protein sequence ID" value="KAE9168762.1"/>
    <property type="molecule type" value="Genomic_DNA"/>
</dbReference>